<dbReference type="PANTHER" id="PTHR43133">
    <property type="entry name" value="RNA POLYMERASE ECF-TYPE SIGMA FACTO"/>
    <property type="match status" value="1"/>
</dbReference>
<feature type="domain" description="RNA polymerase sigma-70 region 2" evidence="7">
    <location>
        <begin position="38"/>
        <end position="107"/>
    </location>
</feature>
<dbReference type="InterPro" id="IPR041916">
    <property type="entry name" value="Anti_sigma_zinc_sf"/>
</dbReference>
<keyword evidence="4" id="KW-0238">DNA-binding</keyword>
<evidence type="ECO:0000256" key="1">
    <source>
        <dbReference type="ARBA" id="ARBA00010641"/>
    </source>
</evidence>
<dbReference type="SUPFAM" id="SSF88946">
    <property type="entry name" value="Sigma2 domain of RNA polymerase sigma factors"/>
    <property type="match status" value="1"/>
</dbReference>
<evidence type="ECO:0000259" key="7">
    <source>
        <dbReference type="Pfam" id="PF04542"/>
    </source>
</evidence>
<dbReference type="InterPro" id="IPR027383">
    <property type="entry name" value="Znf_put"/>
</dbReference>
<protein>
    <submittedName>
        <fullName evidence="9">Sigma-70 family RNA polymerase sigma factor</fullName>
    </submittedName>
</protein>
<dbReference type="Proteomes" id="UP000471293">
    <property type="component" value="Unassembled WGS sequence"/>
</dbReference>
<dbReference type="InterPro" id="IPR014284">
    <property type="entry name" value="RNA_pol_sigma-70_dom"/>
</dbReference>
<evidence type="ECO:0000313" key="10">
    <source>
        <dbReference type="Proteomes" id="UP000471293"/>
    </source>
</evidence>
<evidence type="ECO:0000256" key="4">
    <source>
        <dbReference type="ARBA" id="ARBA00023125"/>
    </source>
</evidence>
<dbReference type="EMBL" id="JAAGLQ010000611">
    <property type="protein sequence ID" value="NEA19331.1"/>
    <property type="molecule type" value="Genomic_DNA"/>
</dbReference>
<dbReference type="RefSeq" id="WP_164348679.1">
    <property type="nucleotide sequence ID" value="NZ_JAAGLQ010000611.1"/>
</dbReference>
<proteinExistence type="inferred from homology"/>
<dbReference type="Gene3D" id="1.10.1740.10">
    <property type="match status" value="1"/>
</dbReference>
<dbReference type="GO" id="GO:0016987">
    <property type="term" value="F:sigma factor activity"/>
    <property type="evidence" value="ECO:0007669"/>
    <property type="project" value="UniProtKB-KW"/>
</dbReference>
<comment type="similarity">
    <text evidence="1">Belongs to the sigma-70 factor family. ECF subfamily.</text>
</comment>
<feature type="region of interest" description="Disordered" evidence="6">
    <location>
        <begin position="321"/>
        <end position="599"/>
    </location>
</feature>
<dbReference type="PANTHER" id="PTHR43133:SF8">
    <property type="entry name" value="RNA POLYMERASE SIGMA FACTOR HI_1459-RELATED"/>
    <property type="match status" value="1"/>
</dbReference>
<dbReference type="Gene3D" id="1.10.10.10">
    <property type="entry name" value="Winged helix-like DNA-binding domain superfamily/Winged helix DNA-binding domain"/>
    <property type="match status" value="1"/>
</dbReference>
<feature type="compositionally biased region" description="Low complexity" evidence="6">
    <location>
        <begin position="574"/>
        <end position="587"/>
    </location>
</feature>
<dbReference type="Pfam" id="PF04542">
    <property type="entry name" value="Sigma70_r2"/>
    <property type="match status" value="1"/>
</dbReference>
<organism evidence="9 10">
    <name type="scientific">Streptomyces halstedii</name>
    <dbReference type="NCBI Taxonomy" id="1944"/>
    <lineage>
        <taxon>Bacteria</taxon>
        <taxon>Bacillati</taxon>
        <taxon>Actinomycetota</taxon>
        <taxon>Actinomycetes</taxon>
        <taxon>Kitasatosporales</taxon>
        <taxon>Streptomycetaceae</taxon>
        <taxon>Streptomyces</taxon>
    </lineage>
</organism>
<gene>
    <name evidence="9" type="ORF">G3I29_28380</name>
</gene>
<dbReference type="InterPro" id="IPR007627">
    <property type="entry name" value="RNA_pol_sigma70_r2"/>
</dbReference>
<evidence type="ECO:0000256" key="2">
    <source>
        <dbReference type="ARBA" id="ARBA00023015"/>
    </source>
</evidence>
<dbReference type="InterPro" id="IPR013325">
    <property type="entry name" value="RNA_pol_sigma_r2"/>
</dbReference>
<sequence length="616" mass="63454">MSDDTVFSPPESEETAEPSDTRLISATREGDNTAYETLYARHRAAAVRCARQFASREADVDDLVAEAFANVLSAIRKGSGPTDFFRGYLLRTVRHCAFRVTRQQRRTTLTDTWDGHDSAEPARDPAVEAFDNQAVGNAFRSLPERWQAVLWHTEVEGEAPASIAPLLGLRPNSVSALAYRAREGLRTAYVQAHITTADRPCREYAAKLGAYARGKLGRTQSTQVGEHLDTCADCGGLYLELADLSSTLPAVIAPFFLGSAASAYLLHTVGSSAVQQGAAQAGQVVPTPKSAWKSGKVLAAAGVTAAVVAAGSLALALTAGQGGSDRAGAAGQIPAPASAGEMPPPDPAPSFTAARPAPSGAPGAGHGVADEGPAAQVTEREGPLSDPHHSPEAPGANTGAPLTQSPAAEPSAVNPPAVPEPREPSPSPPSPDNGYGGTELAPEPTTTPTRTPSPSPSSKPTPTPTPTRTPTPTPELTPKPTPTPTPTPTPSPSLELSPTPTSSPSPEPTPTPTPTPELTPEPSPTPELTPEPTPTPTPTFTTSPGPTPTPTPSPTGGECGPPGHGHGHGRPCRPCHWPGHPGWCPPGHAKDQGGGQPTYTAALSSAFGVLVWFKNS</sequence>
<dbReference type="SUPFAM" id="SSF88659">
    <property type="entry name" value="Sigma3 and sigma4 domains of RNA polymerase sigma factors"/>
    <property type="match status" value="1"/>
</dbReference>
<evidence type="ECO:0000256" key="3">
    <source>
        <dbReference type="ARBA" id="ARBA00023082"/>
    </source>
</evidence>
<dbReference type="GO" id="GO:0003677">
    <property type="term" value="F:DNA binding"/>
    <property type="evidence" value="ECO:0007669"/>
    <property type="project" value="UniProtKB-KW"/>
</dbReference>
<feature type="compositionally biased region" description="Pro residues" evidence="6">
    <location>
        <begin position="416"/>
        <end position="431"/>
    </location>
</feature>
<dbReference type="Gene3D" id="1.10.10.1320">
    <property type="entry name" value="Anti-sigma factor, zinc-finger domain"/>
    <property type="match status" value="1"/>
</dbReference>
<dbReference type="InterPro" id="IPR013324">
    <property type="entry name" value="RNA_pol_sigma_r3/r4-like"/>
</dbReference>
<comment type="caution">
    <text evidence="9">The sequence shown here is derived from an EMBL/GenBank/DDBJ whole genome shotgun (WGS) entry which is preliminary data.</text>
</comment>
<keyword evidence="3" id="KW-0731">Sigma factor</keyword>
<evidence type="ECO:0000313" key="9">
    <source>
        <dbReference type="EMBL" id="NEA19331.1"/>
    </source>
</evidence>
<reference evidence="9 10" key="1">
    <citation type="submission" date="2020-01" db="EMBL/GenBank/DDBJ databases">
        <title>Insect and environment-associated Actinomycetes.</title>
        <authorList>
            <person name="Currrie C."/>
            <person name="Chevrette M."/>
            <person name="Carlson C."/>
            <person name="Stubbendieck R."/>
            <person name="Wendt-Pienkowski E."/>
        </authorList>
    </citation>
    <scope>NUCLEOTIDE SEQUENCE [LARGE SCALE GENOMIC DNA]</scope>
    <source>
        <strain evidence="9 10">SID11342</strain>
    </source>
</reference>
<dbReference type="InterPro" id="IPR036388">
    <property type="entry name" value="WH-like_DNA-bd_sf"/>
</dbReference>
<dbReference type="NCBIfam" id="TIGR02937">
    <property type="entry name" value="sigma70-ECF"/>
    <property type="match status" value="1"/>
</dbReference>
<dbReference type="Pfam" id="PF13490">
    <property type="entry name" value="zf-HC2"/>
    <property type="match status" value="1"/>
</dbReference>
<name>A0A6N9U652_STRHA</name>
<feature type="domain" description="Putative zinc-finger" evidence="8">
    <location>
        <begin position="201"/>
        <end position="234"/>
    </location>
</feature>
<keyword evidence="2" id="KW-0805">Transcription regulation</keyword>
<dbReference type="InterPro" id="IPR039425">
    <property type="entry name" value="RNA_pol_sigma-70-like"/>
</dbReference>
<evidence type="ECO:0000256" key="6">
    <source>
        <dbReference type="SAM" id="MobiDB-lite"/>
    </source>
</evidence>
<feature type="compositionally biased region" description="Basic and acidic residues" evidence="6">
    <location>
        <begin position="378"/>
        <end position="391"/>
    </location>
</feature>
<feature type="compositionally biased region" description="Pro residues" evidence="6">
    <location>
        <begin position="501"/>
        <end position="537"/>
    </location>
</feature>
<accession>A0A6N9U652</accession>
<keyword evidence="5" id="KW-0804">Transcription</keyword>
<dbReference type="AlphaFoldDB" id="A0A6N9U652"/>
<dbReference type="GO" id="GO:0006352">
    <property type="term" value="P:DNA-templated transcription initiation"/>
    <property type="evidence" value="ECO:0007669"/>
    <property type="project" value="InterPro"/>
</dbReference>
<feature type="compositionally biased region" description="Pro residues" evidence="6">
    <location>
        <begin position="451"/>
        <end position="491"/>
    </location>
</feature>
<evidence type="ECO:0000256" key="5">
    <source>
        <dbReference type="ARBA" id="ARBA00023163"/>
    </source>
</evidence>
<evidence type="ECO:0000259" key="8">
    <source>
        <dbReference type="Pfam" id="PF13490"/>
    </source>
</evidence>